<keyword evidence="3" id="KW-0698">rRNA processing</keyword>
<dbReference type="InterPro" id="IPR029063">
    <property type="entry name" value="SAM-dependent_MTases_sf"/>
</dbReference>
<dbReference type="GO" id="GO:0032259">
    <property type="term" value="P:methylation"/>
    <property type="evidence" value="ECO:0007669"/>
    <property type="project" value="UniProtKB-KW"/>
</dbReference>
<protein>
    <submittedName>
        <fullName evidence="10">Ribosomal RNA large subunit methyltransferase I-like protein</fullName>
    </submittedName>
</protein>
<dbReference type="Proteomes" id="UP000664859">
    <property type="component" value="Unassembled WGS sequence"/>
</dbReference>
<dbReference type="Gene3D" id="2.30.130.10">
    <property type="entry name" value="PUA domain"/>
    <property type="match status" value="1"/>
</dbReference>
<dbReference type="PANTHER" id="PTHR42873:SF1">
    <property type="entry name" value="S-ADENOSYLMETHIONINE-DEPENDENT METHYLTRANSFERASE DOMAIN-CONTAINING PROTEIN"/>
    <property type="match status" value="1"/>
</dbReference>
<dbReference type="InterPro" id="IPR036974">
    <property type="entry name" value="PUA_sf"/>
</dbReference>
<dbReference type="SUPFAM" id="SSF53335">
    <property type="entry name" value="S-adenosyl-L-methionine-dependent methyltransferases"/>
    <property type="match status" value="1"/>
</dbReference>
<proteinExistence type="inferred from homology"/>
<evidence type="ECO:0000256" key="1">
    <source>
        <dbReference type="ARBA" id="ARBA00004496"/>
    </source>
</evidence>
<evidence type="ECO:0000259" key="9">
    <source>
        <dbReference type="SMART" id="SM00359"/>
    </source>
</evidence>
<evidence type="ECO:0000256" key="6">
    <source>
        <dbReference type="ARBA" id="ARBA00022691"/>
    </source>
</evidence>
<evidence type="ECO:0000256" key="4">
    <source>
        <dbReference type="ARBA" id="ARBA00022603"/>
    </source>
</evidence>
<dbReference type="GO" id="GO:0005737">
    <property type="term" value="C:cytoplasm"/>
    <property type="evidence" value="ECO:0007669"/>
    <property type="project" value="UniProtKB-SubCell"/>
</dbReference>
<dbReference type="CDD" id="cd21153">
    <property type="entry name" value="PUA_RlmI"/>
    <property type="match status" value="1"/>
</dbReference>
<evidence type="ECO:0000256" key="3">
    <source>
        <dbReference type="ARBA" id="ARBA00022552"/>
    </source>
</evidence>
<dbReference type="Pfam" id="PF10672">
    <property type="entry name" value="Methyltrans_SAM"/>
    <property type="match status" value="1"/>
</dbReference>
<evidence type="ECO:0000313" key="11">
    <source>
        <dbReference type="Proteomes" id="UP000664859"/>
    </source>
</evidence>
<dbReference type="CDD" id="cd02440">
    <property type="entry name" value="AdoMet_MTases"/>
    <property type="match status" value="1"/>
</dbReference>
<dbReference type="InterPro" id="IPR002478">
    <property type="entry name" value="PUA"/>
</dbReference>
<evidence type="ECO:0000313" key="10">
    <source>
        <dbReference type="EMBL" id="KAG5190916.1"/>
    </source>
</evidence>
<dbReference type="OrthoDB" id="269872at2759"/>
<dbReference type="InterPro" id="IPR015947">
    <property type="entry name" value="PUA-like_sf"/>
</dbReference>
<comment type="caution">
    <text evidence="10">The sequence shown here is derived from an EMBL/GenBank/DDBJ whole genome shotgun (WGS) entry which is preliminary data.</text>
</comment>
<dbReference type="Pfam" id="PF17785">
    <property type="entry name" value="PUA_3"/>
    <property type="match status" value="1"/>
</dbReference>
<dbReference type="CDD" id="cd11572">
    <property type="entry name" value="RlmI_M_like"/>
    <property type="match status" value="1"/>
</dbReference>
<name>A0A836CPI8_9STRA</name>
<dbReference type="InterPro" id="IPR019614">
    <property type="entry name" value="SAM-dep_methyl-trfase"/>
</dbReference>
<dbReference type="SUPFAM" id="SSF88697">
    <property type="entry name" value="PUA domain-like"/>
    <property type="match status" value="1"/>
</dbReference>
<keyword evidence="11" id="KW-1185">Reference proteome</keyword>
<comment type="subcellular location">
    <subcellularLocation>
        <location evidence="1">Cytoplasm</location>
    </subcellularLocation>
</comment>
<keyword evidence="5 10" id="KW-0808">Transferase</keyword>
<evidence type="ECO:0000256" key="8">
    <source>
        <dbReference type="ARBA" id="ARBA00038091"/>
    </source>
</evidence>
<dbReference type="Gene3D" id="3.30.750.80">
    <property type="entry name" value="RNA methyltransferase domain (HRMD) like"/>
    <property type="match status" value="1"/>
</dbReference>
<dbReference type="GO" id="GO:0008168">
    <property type="term" value="F:methyltransferase activity"/>
    <property type="evidence" value="ECO:0007669"/>
    <property type="project" value="UniProtKB-KW"/>
</dbReference>
<feature type="domain" description="PUA" evidence="9">
    <location>
        <begin position="24"/>
        <end position="106"/>
    </location>
</feature>
<evidence type="ECO:0000256" key="5">
    <source>
        <dbReference type="ARBA" id="ARBA00022679"/>
    </source>
</evidence>
<gene>
    <name evidence="10" type="ORF">JKP88DRAFT_205093</name>
</gene>
<keyword evidence="6" id="KW-0949">S-adenosyl-L-methionine</keyword>
<evidence type="ECO:0000256" key="7">
    <source>
        <dbReference type="ARBA" id="ARBA00022884"/>
    </source>
</evidence>
<keyword evidence="2" id="KW-0963">Cytoplasm</keyword>
<keyword evidence="4 10" id="KW-0489">Methyltransferase</keyword>
<dbReference type="AlphaFoldDB" id="A0A836CPI8"/>
<accession>A0A836CPI8</accession>
<sequence length="426" mass="44496">MVASSAAASADTLPTAAGTGKSYPTVTIAKGKARLFYDGNPLVFGGAVAAVTGRPAQCDVVEVKSDVGKLIGWGVFNAESMFRVRILAFASEEPLGASRDIGCVVEARVRTARAARAAIGLPSAATDAYRCVNGEGDRLSGLVVDVFGTTVGVSSSALWVESHRPAVEAALRRAFGDEYAIVWRLSDGRLQQDGWGEEEAAEEAGAERADVPPPLQITELGLKYYVQPHIGQKTGFYCDQRENREAVRRLAAGKTVLDMFCYSGGFALNAAAGGAAAVTAVDSSQGAVDAGAANAEANGLRVAFEKADALKWMEAAVARGEKYDMVILDPPKLAPNKKSLPRALGRYRRINALGLQLVAPGGLLLTFSCSAAMTHGGGFVDMVRGAALQVARPVTLLRALSAAADHVVNPAYPEGAYLTGGVFFCP</sequence>
<dbReference type="InterPro" id="IPR041532">
    <property type="entry name" value="RlmI-like_PUA"/>
</dbReference>
<dbReference type="GO" id="GO:0006364">
    <property type="term" value="P:rRNA processing"/>
    <property type="evidence" value="ECO:0007669"/>
    <property type="project" value="UniProtKB-KW"/>
</dbReference>
<dbReference type="SMART" id="SM00359">
    <property type="entry name" value="PUA"/>
    <property type="match status" value="1"/>
</dbReference>
<dbReference type="GO" id="GO:0003723">
    <property type="term" value="F:RNA binding"/>
    <property type="evidence" value="ECO:0007669"/>
    <property type="project" value="UniProtKB-KW"/>
</dbReference>
<evidence type="ECO:0000256" key="2">
    <source>
        <dbReference type="ARBA" id="ARBA00022490"/>
    </source>
</evidence>
<dbReference type="Gene3D" id="3.40.50.150">
    <property type="entry name" value="Vaccinia Virus protein VP39"/>
    <property type="match status" value="1"/>
</dbReference>
<reference evidence="10" key="1">
    <citation type="submission" date="2021-02" db="EMBL/GenBank/DDBJ databases">
        <title>First Annotated Genome of the Yellow-green Alga Tribonema minus.</title>
        <authorList>
            <person name="Mahan K.M."/>
        </authorList>
    </citation>
    <scope>NUCLEOTIDE SEQUENCE</scope>
    <source>
        <strain evidence="10">UTEX B ZZ1240</strain>
    </source>
</reference>
<keyword evidence="7" id="KW-0694">RNA-binding</keyword>
<dbReference type="PANTHER" id="PTHR42873">
    <property type="entry name" value="RIBOSOMAL RNA LARGE SUBUNIT METHYLTRANSFERASE"/>
    <property type="match status" value="1"/>
</dbReference>
<organism evidence="10 11">
    <name type="scientific">Tribonema minus</name>
    <dbReference type="NCBI Taxonomy" id="303371"/>
    <lineage>
        <taxon>Eukaryota</taxon>
        <taxon>Sar</taxon>
        <taxon>Stramenopiles</taxon>
        <taxon>Ochrophyta</taxon>
        <taxon>PX clade</taxon>
        <taxon>Xanthophyceae</taxon>
        <taxon>Tribonematales</taxon>
        <taxon>Tribonemataceae</taxon>
        <taxon>Tribonema</taxon>
    </lineage>
</organism>
<dbReference type="EMBL" id="JAFCMP010000025">
    <property type="protein sequence ID" value="KAG5190916.1"/>
    <property type="molecule type" value="Genomic_DNA"/>
</dbReference>
<comment type="similarity">
    <text evidence="8">Belongs to the methyltransferase superfamily. RlmI family.</text>
</comment>